<dbReference type="GO" id="GO:0005737">
    <property type="term" value="C:cytoplasm"/>
    <property type="evidence" value="ECO:0007669"/>
    <property type="project" value="UniProtKB-SubCell"/>
</dbReference>
<keyword evidence="8" id="KW-1185">Reference proteome</keyword>
<evidence type="ECO:0000256" key="5">
    <source>
        <dbReference type="ARBA" id="ARBA00022833"/>
    </source>
</evidence>
<dbReference type="OrthoDB" id="947231at2759"/>
<evidence type="ECO:0000313" key="7">
    <source>
        <dbReference type="EMBL" id="KAF5208296.1"/>
    </source>
</evidence>
<keyword evidence="3" id="KW-0479">Metal-binding</keyword>
<dbReference type="GO" id="GO:0003700">
    <property type="term" value="F:DNA-binding transcription factor activity"/>
    <property type="evidence" value="ECO:0007669"/>
    <property type="project" value="TreeGrafter"/>
</dbReference>
<keyword evidence="2" id="KW-0963">Cytoplasm</keyword>
<evidence type="ECO:0000256" key="3">
    <source>
        <dbReference type="ARBA" id="ARBA00022723"/>
    </source>
</evidence>
<evidence type="ECO:0000259" key="6">
    <source>
        <dbReference type="PROSITE" id="PS51523"/>
    </source>
</evidence>
<gene>
    <name evidence="7" type="ORF">FRX31_002117</name>
</gene>
<evidence type="ECO:0000256" key="1">
    <source>
        <dbReference type="ARBA" id="ARBA00004496"/>
    </source>
</evidence>
<sequence length="216" mass="23974">MDAAPIGVVLMYKECIRNLAGPFGLHVTDGCEEFEYTPETNLFCAGCGCHISYHNKILCFVQSVQHNMVDDHGYLHPHLHGHEMPADEIDLNFDETEVAVEADPVPVEADPVEVVPEEVLQADPVVVGIPVLEEQVQHPVPVPVPVPAGVRVKGSKYTVEEIEQMRGMANFLGWKMPGREPTKRQALLNFCQGMGITKENFKSWLHNQRKAGRANA</sequence>
<dbReference type="GO" id="GO:0050793">
    <property type="term" value="P:regulation of developmental process"/>
    <property type="evidence" value="ECO:0007669"/>
    <property type="project" value="TreeGrafter"/>
</dbReference>
<reference evidence="7 8" key="1">
    <citation type="submission" date="2020-06" db="EMBL/GenBank/DDBJ databases">
        <title>Transcriptomic and genomic resources for Thalictrum thalictroides and T. hernandezii: Facilitating candidate gene discovery in an emerging model plant lineage.</title>
        <authorList>
            <person name="Arias T."/>
            <person name="Riano-Pachon D.M."/>
            <person name="Di Stilio V.S."/>
        </authorList>
    </citation>
    <scope>NUCLEOTIDE SEQUENCE [LARGE SCALE GENOMIC DNA]</scope>
    <source>
        <strain evidence="8">cv. WT478/WT964</strain>
        <tissue evidence="7">Leaves</tissue>
    </source>
</reference>
<dbReference type="PANTHER" id="PTHR31948:SF162">
    <property type="entry name" value="MINI ZINC FINGER PROTEIN 2"/>
    <property type="match status" value="1"/>
</dbReference>
<dbReference type="GO" id="GO:0005634">
    <property type="term" value="C:nucleus"/>
    <property type="evidence" value="ECO:0007669"/>
    <property type="project" value="TreeGrafter"/>
</dbReference>
<dbReference type="GO" id="GO:0000976">
    <property type="term" value="F:transcription cis-regulatory region binding"/>
    <property type="evidence" value="ECO:0007669"/>
    <property type="project" value="TreeGrafter"/>
</dbReference>
<dbReference type="AlphaFoldDB" id="A0A7J6XER9"/>
<feature type="domain" description="ZF-HD dimerization-type" evidence="6">
    <location>
        <begin position="12"/>
        <end position="57"/>
    </location>
</feature>
<dbReference type="Gene3D" id="1.10.10.60">
    <property type="entry name" value="Homeodomain-like"/>
    <property type="match status" value="1"/>
</dbReference>
<evidence type="ECO:0000313" key="8">
    <source>
        <dbReference type="Proteomes" id="UP000554482"/>
    </source>
</evidence>
<keyword evidence="5" id="KW-0862">Zinc</keyword>
<keyword evidence="4" id="KW-0863">Zinc-finger</keyword>
<dbReference type="GO" id="GO:0008270">
    <property type="term" value="F:zinc ion binding"/>
    <property type="evidence" value="ECO:0007669"/>
    <property type="project" value="UniProtKB-KW"/>
</dbReference>
<comment type="subcellular location">
    <subcellularLocation>
        <location evidence="1">Cytoplasm</location>
    </subcellularLocation>
</comment>
<dbReference type="Pfam" id="PF04770">
    <property type="entry name" value="ZF-HD_dimer"/>
    <property type="match status" value="1"/>
</dbReference>
<dbReference type="Proteomes" id="UP000554482">
    <property type="component" value="Unassembled WGS sequence"/>
</dbReference>
<organism evidence="7 8">
    <name type="scientific">Thalictrum thalictroides</name>
    <name type="common">Rue-anemone</name>
    <name type="synonym">Anemone thalictroides</name>
    <dbReference type="NCBI Taxonomy" id="46969"/>
    <lineage>
        <taxon>Eukaryota</taxon>
        <taxon>Viridiplantae</taxon>
        <taxon>Streptophyta</taxon>
        <taxon>Embryophyta</taxon>
        <taxon>Tracheophyta</taxon>
        <taxon>Spermatophyta</taxon>
        <taxon>Magnoliopsida</taxon>
        <taxon>Ranunculales</taxon>
        <taxon>Ranunculaceae</taxon>
        <taxon>Thalictroideae</taxon>
        <taxon>Thalictrum</taxon>
    </lineage>
</organism>
<dbReference type="PANTHER" id="PTHR31948">
    <property type="entry name" value="ZINC-FINGER HOMEODOMAIN PROTEIN 2"/>
    <property type="match status" value="1"/>
</dbReference>
<evidence type="ECO:0000256" key="2">
    <source>
        <dbReference type="ARBA" id="ARBA00022490"/>
    </source>
</evidence>
<name>A0A7J6XER9_THATH</name>
<evidence type="ECO:0000256" key="4">
    <source>
        <dbReference type="ARBA" id="ARBA00022771"/>
    </source>
</evidence>
<dbReference type="InterPro" id="IPR006456">
    <property type="entry name" value="ZF_HD_homeobox_Cys/His_dimer"/>
</dbReference>
<dbReference type="PROSITE" id="PS51523">
    <property type="entry name" value="ZF_HD_DIMER"/>
    <property type="match status" value="1"/>
</dbReference>
<proteinExistence type="predicted"/>
<dbReference type="EMBL" id="JABWDY010000174">
    <property type="protein sequence ID" value="KAF5208296.1"/>
    <property type="molecule type" value="Genomic_DNA"/>
</dbReference>
<accession>A0A7J6XER9</accession>
<protein>
    <recommendedName>
        <fullName evidence="6">ZF-HD dimerization-type domain-containing protein</fullName>
    </recommendedName>
</protein>
<comment type="caution">
    <text evidence="7">The sequence shown here is derived from an EMBL/GenBank/DDBJ whole genome shotgun (WGS) entry which is preliminary data.</text>
</comment>